<dbReference type="InterPro" id="IPR037257">
    <property type="entry name" value="T2SS_E_N_sf"/>
</dbReference>
<keyword evidence="2" id="KW-0547">Nucleotide-binding</keyword>
<dbReference type="CDD" id="cd01129">
    <property type="entry name" value="PulE-GspE-like"/>
    <property type="match status" value="1"/>
</dbReference>
<dbReference type="GO" id="GO:0016887">
    <property type="term" value="F:ATP hydrolysis activity"/>
    <property type="evidence" value="ECO:0007669"/>
    <property type="project" value="TreeGrafter"/>
</dbReference>
<evidence type="ECO:0000259" key="4">
    <source>
        <dbReference type="Pfam" id="PF00437"/>
    </source>
</evidence>
<name>A0A1F5Z4L2_9BACT</name>
<evidence type="ECO:0000256" key="3">
    <source>
        <dbReference type="ARBA" id="ARBA00022840"/>
    </source>
</evidence>
<evidence type="ECO:0000313" key="7">
    <source>
        <dbReference type="Proteomes" id="UP000178681"/>
    </source>
</evidence>
<gene>
    <name evidence="6" type="ORF">A2872_03655</name>
</gene>
<reference evidence="6 7" key="1">
    <citation type="journal article" date="2016" name="Nat. Commun.">
        <title>Thousands of microbial genomes shed light on interconnected biogeochemical processes in an aquifer system.</title>
        <authorList>
            <person name="Anantharaman K."/>
            <person name="Brown C.T."/>
            <person name="Hug L.A."/>
            <person name="Sharon I."/>
            <person name="Castelle C.J."/>
            <person name="Probst A.J."/>
            <person name="Thomas B.C."/>
            <person name="Singh A."/>
            <person name="Wilkins M.J."/>
            <person name="Karaoz U."/>
            <person name="Brodie E.L."/>
            <person name="Williams K.H."/>
            <person name="Hubbard S.S."/>
            <person name="Banfield J.F."/>
        </authorList>
    </citation>
    <scope>NUCLEOTIDE SEQUENCE [LARGE SCALE GENOMIC DNA]</scope>
</reference>
<feature type="domain" description="Type II secretion system protein GspE N-terminal" evidence="5">
    <location>
        <begin position="64"/>
        <end position="145"/>
    </location>
</feature>
<organism evidence="6 7">
    <name type="scientific">Candidatus Gottesmanbacteria bacterium RIFCSPHIGHO2_01_FULL_42_12</name>
    <dbReference type="NCBI Taxonomy" id="1798377"/>
    <lineage>
        <taxon>Bacteria</taxon>
        <taxon>Candidatus Gottesmaniibacteriota</taxon>
    </lineage>
</organism>
<accession>A0A1F5Z4L2</accession>
<protein>
    <recommendedName>
        <fullName evidence="8">AAA+ ATPase domain-containing protein</fullName>
    </recommendedName>
</protein>
<dbReference type="InterPro" id="IPR001482">
    <property type="entry name" value="T2SS/T4SS_dom"/>
</dbReference>
<dbReference type="InterPro" id="IPR027417">
    <property type="entry name" value="P-loop_NTPase"/>
</dbReference>
<dbReference type="EMBL" id="MFJG01000007">
    <property type="protein sequence ID" value="OGG07389.1"/>
    <property type="molecule type" value="Genomic_DNA"/>
</dbReference>
<dbReference type="SUPFAM" id="SSF52540">
    <property type="entry name" value="P-loop containing nucleoside triphosphate hydrolases"/>
    <property type="match status" value="1"/>
</dbReference>
<dbReference type="GO" id="GO:0005524">
    <property type="term" value="F:ATP binding"/>
    <property type="evidence" value="ECO:0007669"/>
    <property type="project" value="UniProtKB-KW"/>
</dbReference>
<proteinExistence type="inferred from homology"/>
<dbReference type="FunFam" id="3.40.50.300:FF:000398">
    <property type="entry name" value="Type IV pilus assembly ATPase PilB"/>
    <property type="match status" value="1"/>
</dbReference>
<dbReference type="Gene3D" id="3.30.300.160">
    <property type="entry name" value="Type II secretion system, protein E, N-terminal domain"/>
    <property type="match status" value="1"/>
</dbReference>
<dbReference type="GO" id="GO:0005886">
    <property type="term" value="C:plasma membrane"/>
    <property type="evidence" value="ECO:0007669"/>
    <property type="project" value="TreeGrafter"/>
</dbReference>
<comment type="similarity">
    <text evidence="1">Belongs to the GSP E family.</text>
</comment>
<evidence type="ECO:0008006" key="8">
    <source>
        <dbReference type="Google" id="ProtNLM"/>
    </source>
</evidence>
<evidence type="ECO:0000256" key="1">
    <source>
        <dbReference type="ARBA" id="ARBA00006611"/>
    </source>
</evidence>
<dbReference type="Pfam" id="PF05157">
    <property type="entry name" value="MshEN"/>
    <property type="match status" value="1"/>
</dbReference>
<dbReference type="PANTHER" id="PTHR30258">
    <property type="entry name" value="TYPE II SECRETION SYSTEM PROTEIN GSPE-RELATED"/>
    <property type="match status" value="1"/>
</dbReference>
<dbReference type="AlphaFoldDB" id="A0A1F5Z4L2"/>
<feature type="domain" description="Bacterial type II secretion system protein E" evidence="4">
    <location>
        <begin position="171"/>
        <end position="564"/>
    </location>
</feature>
<dbReference type="Gene3D" id="3.30.450.90">
    <property type="match status" value="1"/>
</dbReference>
<evidence type="ECO:0000313" key="6">
    <source>
        <dbReference type="EMBL" id="OGG07389.1"/>
    </source>
</evidence>
<dbReference type="Pfam" id="PF00437">
    <property type="entry name" value="T2SSE"/>
    <property type="match status" value="1"/>
</dbReference>
<comment type="caution">
    <text evidence="6">The sequence shown here is derived from an EMBL/GenBank/DDBJ whole genome shotgun (WGS) entry which is preliminary data.</text>
</comment>
<evidence type="ECO:0000256" key="2">
    <source>
        <dbReference type="ARBA" id="ARBA00022741"/>
    </source>
</evidence>
<dbReference type="Proteomes" id="UP000178681">
    <property type="component" value="Unassembled WGS sequence"/>
</dbReference>
<dbReference type="InterPro" id="IPR007831">
    <property type="entry name" value="T2SS_GspE_N"/>
</dbReference>
<dbReference type="SUPFAM" id="SSF160246">
    <property type="entry name" value="EspE N-terminal domain-like"/>
    <property type="match status" value="1"/>
</dbReference>
<evidence type="ECO:0000259" key="5">
    <source>
        <dbReference type="Pfam" id="PF05157"/>
    </source>
</evidence>
<dbReference type="PANTHER" id="PTHR30258:SF1">
    <property type="entry name" value="PROTEIN TRANSPORT PROTEIN HOFB HOMOLOG"/>
    <property type="match status" value="1"/>
</dbReference>
<keyword evidence="3" id="KW-0067">ATP-binding</keyword>
<dbReference type="STRING" id="1798377.A2872_03655"/>
<dbReference type="Gene3D" id="3.40.50.300">
    <property type="entry name" value="P-loop containing nucleotide triphosphate hydrolases"/>
    <property type="match status" value="1"/>
</dbReference>
<sequence length="571" mass="63588">MNLPVDENSDELKKTILEGRLLTKEELKEVVDVVTKYKISLHDVLIERDPTFDKKIGEITAKKFQAPFVSLADIAIPEDIFFTIPENFARHSRAIVFAKDKDNVSLAMVNPTDKDVINSVAFKTGKKVVPFFATPSDVENTLEIYKQDLQKVVNSLLREEFRPVSAVLEEAATDAPVIKIVDAILKSAYKEKSSDIHIEVQEKSSLVRFRIDGILHDVLHLPKNLHDRIVTRIKVLSNLRTDEHLAAQDGKMRANMADEDVDIRVSILPIVEGEKAVLRLLSSRSRDYSLMDLGMTRSDLDKVSGAFSKSYGMILSTGPTGSGKTTSIYSILKILNRRERNITTIEDPVEYRVLGANQVQVNTKTNLTFANGLRSILRQDPNIIFVGEIRDNETASIAVNAALTGHLVFSTLHTNDAATAIPRLSDMKVEPFLVASTVNVIIAQRLVRKICQFCKNPTLVLRESLLNDVSDKKLVEKFFPMVTETEVTVYQGKGCKQCRFTGYSGRIGVFEVLPITKKIRDLIVKKADADVILEMAISEGMTTMLADGLAKVSQGLTTLEEVLRAVKTESS</sequence>